<evidence type="ECO:0000313" key="3">
    <source>
        <dbReference type="EMBL" id="KAJ7023461.1"/>
    </source>
</evidence>
<dbReference type="InterPro" id="IPR041457">
    <property type="entry name" value="CxC2_KDZ-assoc"/>
</dbReference>
<feature type="compositionally biased region" description="Basic residues" evidence="1">
    <location>
        <begin position="1"/>
        <end position="11"/>
    </location>
</feature>
<name>A0AAD6S939_9AGAR</name>
<gene>
    <name evidence="3" type="ORF">C8F04DRAFT_1305225</name>
</gene>
<dbReference type="AlphaFoldDB" id="A0AAD6S939"/>
<feature type="domain" description="CxC2-like cysteine cluster KDZ transposase-associated" evidence="2">
    <location>
        <begin position="197"/>
        <end position="296"/>
    </location>
</feature>
<protein>
    <recommendedName>
        <fullName evidence="2">CxC2-like cysteine cluster KDZ transposase-associated domain-containing protein</fullName>
    </recommendedName>
</protein>
<evidence type="ECO:0000259" key="2">
    <source>
        <dbReference type="Pfam" id="PF18803"/>
    </source>
</evidence>
<keyword evidence="4" id="KW-1185">Reference proteome</keyword>
<dbReference type="EMBL" id="JARJCM010000188">
    <property type="protein sequence ID" value="KAJ7023461.1"/>
    <property type="molecule type" value="Genomic_DNA"/>
</dbReference>
<dbReference type="Pfam" id="PF18803">
    <property type="entry name" value="CxC2"/>
    <property type="match status" value="1"/>
</dbReference>
<accession>A0AAD6S939</accession>
<proteinExistence type="predicted"/>
<feature type="region of interest" description="Disordered" evidence="1">
    <location>
        <begin position="1"/>
        <end position="21"/>
    </location>
</feature>
<feature type="compositionally biased region" description="Basic and acidic residues" evidence="1">
    <location>
        <begin position="942"/>
        <end position="953"/>
    </location>
</feature>
<dbReference type="InterPro" id="IPR040521">
    <property type="entry name" value="KDZ"/>
</dbReference>
<feature type="compositionally biased region" description="Gly residues" evidence="1">
    <location>
        <begin position="1013"/>
        <end position="1022"/>
    </location>
</feature>
<dbReference type="Proteomes" id="UP001218188">
    <property type="component" value="Unassembled WGS sequence"/>
</dbReference>
<evidence type="ECO:0000313" key="4">
    <source>
        <dbReference type="Proteomes" id="UP001218188"/>
    </source>
</evidence>
<sequence>MKRLGGAKLKRNGNTATRTPRLAPSVASFGVTFHTGNNPKFEARYVPNAQLPVLQTSEAEEPSLPFLDAPATFLDTPEEGQSETPAYEATRPTAEKTKQTRQNVAHMNALRAKEPEFLKILLSLHHRAQLLTQCGCGKEGRLRKVACNDCIQAELLCRQCWVNKHRHMPTHWVFVWNRHDRFFEKHDFSRVMSNGAIGLGHSGEWCPNADVGQSFTLVDLNGIHATCLAFCRCTGPEGDAGKPEFEQLLGAGIFPGSTDKPRTGYTMGMLQYHRQQRSQGKGSAYNFVLVLQRMADPFFAANGAVPEIYANFLAITRFYENLQVIIESGAAHGLDIPLPGEVERPYPNRPQRYLGANCAACPERGVNMPLVVNAPRYLRHTISKDITLDGNFKANLFFKRDDGSDTALTDGKMYFPDQNVFDRIVKTYVVPDEDKEVPCKAHIGSIRHQGRTKYGHTALSGVVGGACGHAVLGSLVDMPNGEAFALGTVAQHELLRHTNSPPLPPESATPVNQSYDSYCSFVKNQLKRAVDLFPEEEWLHTLLNSIEGQIPANHINGHGVECQTIWQAVYFPCRAHFHGETAEVLWAFLNPLGSSTRQMTAGARHDTINYVMHAWNMLKVVNQVNLLAAERLDALQLFELHMAVVVDLSKQHATEVGAWSRKPRVASVYQHETTKVLTIESMLATMIAAEREKSKRDDQHEAATPVAQWIHDGIKIEREQALTMALLENHRDHELQDTWATITTLRDKLNNDLKRFREQQLNIYPTLKLSALDIDEPELTAIQLPSYRMKRGHHSRSGGNVDPQDLQLGEAEIKLRCIQADGGILAVRDACMALSAVKKARELDYRGQAGVTRSQRNLQKAELMKAFEISVYNSTHTALIHLGHMEKDAVEPYPPLTNRDTRRKETHLHRATGDSRVFDGGAWYLQSGVTISHAGGSRLKGIRGEGESDHEEPQLLAGTQTLKRAGGVREGPRTPKRLKAIVPDGVEVDGESSASSEVEDNFETSPSKTLSKLGGGKANGGGKKPKRKGKEKKVDGWIWMESLTRGKSVGEEKLAAYKKESDQVQWFRAEAEMYRWLEQYERKHAELMRVIARYHRDSVVWTGLAAREEEVAGGVNGTVTFARMQAAMYKRLEHNATITFKSAKSGAHHDWVSATTFDELITKIDSWRDEVFKWMDELGVQRLLGSRALIASGSD</sequence>
<organism evidence="3 4">
    <name type="scientific">Mycena alexandri</name>
    <dbReference type="NCBI Taxonomy" id="1745969"/>
    <lineage>
        <taxon>Eukaryota</taxon>
        <taxon>Fungi</taxon>
        <taxon>Dikarya</taxon>
        <taxon>Basidiomycota</taxon>
        <taxon>Agaricomycotina</taxon>
        <taxon>Agaricomycetes</taxon>
        <taxon>Agaricomycetidae</taxon>
        <taxon>Agaricales</taxon>
        <taxon>Marasmiineae</taxon>
        <taxon>Mycenaceae</taxon>
        <taxon>Mycena</taxon>
    </lineage>
</organism>
<comment type="caution">
    <text evidence="3">The sequence shown here is derived from an EMBL/GenBank/DDBJ whole genome shotgun (WGS) entry which is preliminary data.</text>
</comment>
<evidence type="ECO:0000256" key="1">
    <source>
        <dbReference type="SAM" id="MobiDB-lite"/>
    </source>
</evidence>
<feature type="region of interest" description="Disordered" evidence="1">
    <location>
        <begin position="77"/>
        <end position="99"/>
    </location>
</feature>
<reference evidence="3" key="1">
    <citation type="submission" date="2023-03" db="EMBL/GenBank/DDBJ databases">
        <title>Massive genome expansion in bonnet fungi (Mycena s.s.) driven by repeated elements and novel gene families across ecological guilds.</title>
        <authorList>
            <consortium name="Lawrence Berkeley National Laboratory"/>
            <person name="Harder C.B."/>
            <person name="Miyauchi S."/>
            <person name="Viragh M."/>
            <person name="Kuo A."/>
            <person name="Thoen E."/>
            <person name="Andreopoulos B."/>
            <person name="Lu D."/>
            <person name="Skrede I."/>
            <person name="Drula E."/>
            <person name="Henrissat B."/>
            <person name="Morin E."/>
            <person name="Kohler A."/>
            <person name="Barry K."/>
            <person name="LaButti K."/>
            <person name="Morin E."/>
            <person name="Salamov A."/>
            <person name="Lipzen A."/>
            <person name="Mereny Z."/>
            <person name="Hegedus B."/>
            <person name="Baldrian P."/>
            <person name="Stursova M."/>
            <person name="Weitz H."/>
            <person name="Taylor A."/>
            <person name="Grigoriev I.V."/>
            <person name="Nagy L.G."/>
            <person name="Martin F."/>
            <person name="Kauserud H."/>
        </authorList>
    </citation>
    <scope>NUCLEOTIDE SEQUENCE</scope>
    <source>
        <strain evidence="3">CBHHK200</strain>
    </source>
</reference>
<feature type="region of interest" description="Disordered" evidence="1">
    <location>
        <begin position="935"/>
        <end position="1032"/>
    </location>
</feature>
<dbReference type="Pfam" id="PF18758">
    <property type="entry name" value="KDZ"/>
    <property type="match status" value="1"/>
</dbReference>